<organism evidence="2">
    <name type="scientific">marine sediment metagenome</name>
    <dbReference type="NCBI Taxonomy" id="412755"/>
    <lineage>
        <taxon>unclassified sequences</taxon>
        <taxon>metagenomes</taxon>
        <taxon>ecological metagenomes</taxon>
    </lineage>
</organism>
<name>A0A0F9PDL7_9ZZZZ</name>
<evidence type="ECO:0000313" key="2">
    <source>
        <dbReference type="EMBL" id="KKN22577.1"/>
    </source>
</evidence>
<feature type="region of interest" description="Disordered" evidence="1">
    <location>
        <begin position="128"/>
        <end position="149"/>
    </location>
</feature>
<gene>
    <name evidence="2" type="ORF">LCGC14_0913800</name>
</gene>
<protein>
    <submittedName>
        <fullName evidence="2">Uncharacterized protein</fullName>
    </submittedName>
</protein>
<evidence type="ECO:0000256" key="1">
    <source>
        <dbReference type="SAM" id="MobiDB-lite"/>
    </source>
</evidence>
<feature type="region of interest" description="Disordered" evidence="1">
    <location>
        <begin position="166"/>
        <end position="187"/>
    </location>
</feature>
<reference evidence="2" key="1">
    <citation type="journal article" date="2015" name="Nature">
        <title>Complex archaea that bridge the gap between prokaryotes and eukaryotes.</title>
        <authorList>
            <person name="Spang A."/>
            <person name="Saw J.H."/>
            <person name="Jorgensen S.L."/>
            <person name="Zaremba-Niedzwiedzka K."/>
            <person name="Martijn J."/>
            <person name="Lind A.E."/>
            <person name="van Eijk R."/>
            <person name="Schleper C."/>
            <person name="Guy L."/>
            <person name="Ettema T.J."/>
        </authorList>
    </citation>
    <scope>NUCLEOTIDE SEQUENCE</scope>
</reference>
<dbReference type="EMBL" id="LAZR01003048">
    <property type="protein sequence ID" value="KKN22577.1"/>
    <property type="molecule type" value="Genomic_DNA"/>
</dbReference>
<dbReference type="AlphaFoldDB" id="A0A0F9PDL7"/>
<accession>A0A0F9PDL7</accession>
<feature type="region of interest" description="Disordered" evidence="1">
    <location>
        <begin position="28"/>
        <end position="71"/>
    </location>
</feature>
<feature type="compositionally biased region" description="Gly residues" evidence="1">
    <location>
        <begin position="50"/>
        <end position="66"/>
    </location>
</feature>
<feature type="non-terminal residue" evidence="2">
    <location>
        <position position="1"/>
    </location>
</feature>
<comment type="caution">
    <text evidence="2">The sequence shown here is derived from an EMBL/GenBank/DDBJ whole genome shotgun (WGS) entry which is preliminary data.</text>
</comment>
<proteinExistence type="predicted"/>
<sequence length="187" mass="20025">PFPGAPQSSGAGGVPPFMQMLAQMFGQQGGGGYDTTGRFVPGNQPRVLGGQQGGRQGGSGQGGTLGSGLDSMFDDMQARGADLSQMQWRYPQQFREWQARQGQGGQFGQGGTDPRTQFFSRMMNQRGGGVARMPTQAGVLPGQQQGPTDFNAVRSQQELDQLLSRARQGGLTQQERDRMIQLQSQVG</sequence>